<sequence>MSPQLRRLGSLTAALLVASASLVTGVSTPSWAADCKPASRSDELKGRPWPLVRLAPERVYPLTTGRGVVVGLVDSGVGYHPVINDHVRDGKSFVTEPAEAVAGPRCDLATHGTLIAGIIAGIRDPKSLFHGIAPDAEIVPIRVLADKPSDGRAQDTGPIVEGIEYAVERGVDVINLSLTAAPSGALKRAIEKAADADIVIVVAAGNNGDKGQTEYPAGYNSDFPEVIGVAGVDQNGAWSSSSSTGSMVDIAAPGVLIEGPTAAGNGYGVRESGGTSFSAGYVSGTAALLRQYYPTMSAAEVVARMKATAVHPPGGHDQRVGFGEIDPYRAVTAPLTPAEAVSSVPVAAPVLGVDEMAGTRGTALLVGVLGVGAIVILAAARFALPRGRRRGWKG</sequence>
<dbReference type="GO" id="GO:0006508">
    <property type="term" value="P:proteolysis"/>
    <property type="evidence" value="ECO:0007669"/>
    <property type="project" value="UniProtKB-KW"/>
</dbReference>
<feature type="domain" description="Peptidase S8/S53" evidence="8">
    <location>
        <begin position="65"/>
        <end position="323"/>
    </location>
</feature>
<reference evidence="9 10" key="1">
    <citation type="submission" date="2020-08" db="EMBL/GenBank/DDBJ databases">
        <title>Genomic Encyclopedia of Type Strains, Phase IV (KMG-IV): sequencing the most valuable type-strain genomes for metagenomic binning, comparative biology and taxonomic classification.</title>
        <authorList>
            <person name="Goeker M."/>
        </authorList>
    </citation>
    <scope>NUCLEOTIDE SEQUENCE [LARGE SCALE GENOMIC DNA]</scope>
    <source>
        <strain evidence="9 10">YIM 65646</strain>
    </source>
</reference>
<evidence type="ECO:0000313" key="9">
    <source>
        <dbReference type="EMBL" id="MBB6032864.1"/>
    </source>
</evidence>
<dbReference type="InterPro" id="IPR023827">
    <property type="entry name" value="Peptidase_S8_Asp-AS"/>
</dbReference>
<proteinExistence type="inferred from homology"/>
<evidence type="ECO:0000256" key="6">
    <source>
        <dbReference type="SAM" id="Phobius"/>
    </source>
</evidence>
<dbReference type="Proteomes" id="UP000548476">
    <property type="component" value="Unassembled WGS sequence"/>
</dbReference>
<feature type="transmembrane region" description="Helical" evidence="6">
    <location>
        <begin position="363"/>
        <end position="384"/>
    </location>
</feature>
<evidence type="ECO:0000256" key="7">
    <source>
        <dbReference type="SAM" id="SignalP"/>
    </source>
</evidence>
<feature type="active site" description="Charge relay system" evidence="5">
    <location>
        <position position="74"/>
    </location>
</feature>
<feature type="active site" description="Charge relay system" evidence="5">
    <location>
        <position position="111"/>
    </location>
</feature>
<name>A0A841FAS4_9ACTN</name>
<dbReference type="GO" id="GO:0004252">
    <property type="term" value="F:serine-type endopeptidase activity"/>
    <property type="evidence" value="ECO:0007669"/>
    <property type="project" value="UniProtKB-UniRule"/>
</dbReference>
<feature type="signal peptide" evidence="7">
    <location>
        <begin position="1"/>
        <end position="32"/>
    </location>
</feature>
<organism evidence="9 10">
    <name type="scientific">Phytomonospora endophytica</name>
    <dbReference type="NCBI Taxonomy" id="714109"/>
    <lineage>
        <taxon>Bacteria</taxon>
        <taxon>Bacillati</taxon>
        <taxon>Actinomycetota</taxon>
        <taxon>Actinomycetes</taxon>
        <taxon>Micromonosporales</taxon>
        <taxon>Micromonosporaceae</taxon>
        <taxon>Phytomonospora</taxon>
    </lineage>
</organism>
<dbReference type="InterPro" id="IPR036852">
    <property type="entry name" value="Peptidase_S8/S53_dom_sf"/>
</dbReference>
<keyword evidence="6" id="KW-0812">Transmembrane</keyword>
<dbReference type="InterPro" id="IPR000209">
    <property type="entry name" value="Peptidase_S8/S53_dom"/>
</dbReference>
<keyword evidence="10" id="KW-1185">Reference proteome</keyword>
<dbReference type="InterPro" id="IPR022398">
    <property type="entry name" value="Peptidase_S8_His-AS"/>
</dbReference>
<dbReference type="SUPFAM" id="SSF52743">
    <property type="entry name" value="Subtilisin-like"/>
    <property type="match status" value="1"/>
</dbReference>
<protein>
    <submittedName>
        <fullName evidence="9">Type VII secretion-associated serine protease mycosin</fullName>
    </submittedName>
</protein>
<dbReference type="InterPro" id="IPR050131">
    <property type="entry name" value="Peptidase_S8_subtilisin-like"/>
</dbReference>
<comment type="similarity">
    <text evidence="1 5">Belongs to the peptidase S8 family.</text>
</comment>
<dbReference type="RefSeq" id="WP_184785799.1">
    <property type="nucleotide sequence ID" value="NZ_BONT01000020.1"/>
</dbReference>
<keyword evidence="2 5" id="KW-0645">Protease</keyword>
<keyword evidence="6" id="KW-1133">Transmembrane helix</keyword>
<dbReference type="PROSITE" id="PS00137">
    <property type="entry name" value="SUBTILASE_HIS"/>
    <property type="match status" value="1"/>
</dbReference>
<dbReference type="PROSITE" id="PS00136">
    <property type="entry name" value="SUBTILASE_ASP"/>
    <property type="match status" value="1"/>
</dbReference>
<feature type="active site" description="Charge relay system" evidence="5">
    <location>
        <position position="276"/>
    </location>
</feature>
<evidence type="ECO:0000256" key="3">
    <source>
        <dbReference type="ARBA" id="ARBA00022801"/>
    </source>
</evidence>
<keyword evidence="6" id="KW-0472">Membrane</keyword>
<evidence type="ECO:0000259" key="8">
    <source>
        <dbReference type="Pfam" id="PF00082"/>
    </source>
</evidence>
<keyword evidence="3 5" id="KW-0378">Hydrolase</keyword>
<dbReference type="AlphaFoldDB" id="A0A841FAS4"/>
<keyword evidence="7" id="KW-0732">Signal</keyword>
<accession>A0A841FAS4</accession>
<evidence type="ECO:0000256" key="1">
    <source>
        <dbReference type="ARBA" id="ARBA00011073"/>
    </source>
</evidence>
<comment type="caution">
    <text evidence="9">The sequence shown here is derived from an EMBL/GenBank/DDBJ whole genome shotgun (WGS) entry which is preliminary data.</text>
</comment>
<evidence type="ECO:0000313" key="10">
    <source>
        <dbReference type="Proteomes" id="UP000548476"/>
    </source>
</evidence>
<dbReference type="InterPro" id="IPR015500">
    <property type="entry name" value="Peptidase_S8_subtilisin-rel"/>
</dbReference>
<dbReference type="PROSITE" id="PS51892">
    <property type="entry name" value="SUBTILASE"/>
    <property type="match status" value="1"/>
</dbReference>
<dbReference type="PANTHER" id="PTHR43806">
    <property type="entry name" value="PEPTIDASE S8"/>
    <property type="match status" value="1"/>
</dbReference>
<feature type="chain" id="PRO_5032565577" evidence="7">
    <location>
        <begin position="33"/>
        <end position="394"/>
    </location>
</feature>
<gene>
    <name evidence="9" type="ORF">HNR73_000711</name>
</gene>
<dbReference type="Gene3D" id="3.40.50.200">
    <property type="entry name" value="Peptidase S8/S53 domain"/>
    <property type="match status" value="1"/>
</dbReference>
<keyword evidence="4 5" id="KW-0720">Serine protease</keyword>
<evidence type="ECO:0000256" key="2">
    <source>
        <dbReference type="ARBA" id="ARBA00022670"/>
    </source>
</evidence>
<dbReference type="Pfam" id="PF00082">
    <property type="entry name" value="Peptidase_S8"/>
    <property type="match status" value="1"/>
</dbReference>
<dbReference type="PRINTS" id="PR00723">
    <property type="entry name" value="SUBTILISIN"/>
</dbReference>
<evidence type="ECO:0000256" key="4">
    <source>
        <dbReference type="ARBA" id="ARBA00022825"/>
    </source>
</evidence>
<dbReference type="PANTHER" id="PTHR43806:SF11">
    <property type="entry name" value="CEREVISIN-RELATED"/>
    <property type="match status" value="1"/>
</dbReference>
<evidence type="ECO:0000256" key="5">
    <source>
        <dbReference type="PROSITE-ProRule" id="PRU01240"/>
    </source>
</evidence>
<dbReference type="EMBL" id="JACHGT010000002">
    <property type="protein sequence ID" value="MBB6032864.1"/>
    <property type="molecule type" value="Genomic_DNA"/>
</dbReference>